<reference evidence="1 2" key="1">
    <citation type="submission" date="2018-10" db="EMBL/GenBank/DDBJ databases">
        <title>Genome Sequence of Cohnella sp.</title>
        <authorList>
            <person name="Srinivasan S."/>
            <person name="Kim M.K."/>
        </authorList>
    </citation>
    <scope>NUCLEOTIDE SEQUENCE [LARGE SCALE GENOMIC DNA]</scope>
    <source>
        <strain evidence="1 2">18JY8-7</strain>
    </source>
</reference>
<evidence type="ECO:0000313" key="1">
    <source>
        <dbReference type="EMBL" id="AYQ72428.1"/>
    </source>
</evidence>
<dbReference type="InterPro" id="IPR024984">
    <property type="entry name" value="DUF3888"/>
</dbReference>
<protein>
    <submittedName>
        <fullName evidence="1">DUF3889 domain-containing protein</fullName>
    </submittedName>
</protein>
<accession>A0A3G3JW17</accession>
<proteinExistence type="predicted"/>
<dbReference type="Gene3D" id="3.10.450.390">
    <property type="entry name" value="Protein of unknown function DUF3889"/>
    <property type="match status" value="2"/>
</dbReference>
<sequence length="357" mass="40527">MIRETWDKPDAVWNNKGNMNKGGERMKKLLCFIVISLQLIKNDAKPVLAIPNKYSVEDAEDGYHQYIKWANMASSAAKSKYPSAAIVDFHYVGCAATLPTTRHLVYKFWLREANGAFGVYVTIAANKGTGRAVVLKVEKADGSIPYYGKWRRIVQEAVKQKYPDAIINGSPTPQGCHWIRNNAASQTFSQWVNRNNQSQIVEVTIQYIIDSEKVMTIEVKERRRFKSTIGATSVPAMQESQRYLCQDMLMLFLLPYIQEAVNQHYVKLLHELPLVYPYQVDVINAGRVDGGPRDRGFHFYITLAVTPVVGPHISVGKDKITFEISPKFPNSVKLASFQHLETHTLPQHWQDIVRGTK</sequence>
<dbReference type="KEGG" id="coh:EAV92_07505"/>
<dbReference type="Proteomes" id="UP000269097">
    <property type="component" value="Chromosome"/>
</dbReference>
<evidence type="ECO:0000313" key="2">
    <source>
        <dbReference type="Proteomes" id="UP000269097"/>
    </source>
</evidence>
<organism evidence="1 2">
    <name type="scientific">Cohnella candidum</name>
    <dbReference type="NCBI Taxonomy" id="2674991"/>
    <lineage>
        <taxon>Bacteria</taxon>
        <taxon>Bacillati</taxon>
        <taxon>Bacillota</taxon>
        <taxon>Bacilli</taxon>
        <taxon>Bacillales</taxon>
        <taxon>Paenibacillaceae</taxon>
        <taxon>Cohnella</taxon>
    </lineage>
</organism>
<dbReference type="InterPro" id="IPR024987">
    <property type="entry name" value="DUF3889"/>
</dbReference>
<dbReference type="Pfam" id="PF13028">
    <property type="entry name" value="DUF3889"/>
    <property type="match status" value="2"/>
</dbReference>
<dbReference type="AlphaFoldDB" id="A0A3G3JW17"/>
<name>A0A3G3JW17_9BACL</name>
<gene>
    <name evidence="1" type="ORF">EAV92_07505</name>
</gene>
<dbReference type="EMBL" id="CP033433">
    <property type="protein sequence ID" value="AYQ72428.1"/>
    <property type="molecule type" value="Genomic_DNA"/>
</dbReference>
<keyword evidence="2" id="KW-1185">Reference proteome</keyword>
<dbReference type="Pfam" id="PF13027">
    <property type="entry name" value="DUF3888"/>
    <property type="match status" value="1"/>
</dbReference>